<comment type="caution">
    <text evidence="7">The sequence shown here is derived from an EMBL/GenBank/DDBJ whole genome shotgun (WGS) entry which is preliminary data.</text>
</comment>
<name>A0ABD1FNU0_SALDI</name>
<dbReference type="InterPro" id="IPR027417">
    <property type="entry name" value="P-loop_NTPase"/>
</dbReference>
<organism evidence="7 8">
    <name type="scientific">Salvia divinorum</name>
    <name type="common">Maria pastora</name>
    <name type="synonym">Diviner's sage</name>
    <dbReference type="NCBI Taxonomy" id="28513"/>
    <lineage>
        <taxon>Eukaryota</taxon>
        <taxon>Viridiplantae</taxon>
        <taxon>Streptophyta</taxon>
        <taxon>Embryophyta</taxon>
        <taxon>Tracheophyta</taxon>
        <taxon>Spermatophyta</taxon>
        <taxon>Magnoliopsida</taxon>
        <taxon>eudicotyledons</taxon>
        <taxon>Gunneridae</taxon>
        <taxon>Pentapetalae</taxon>
        <taxon>asterids</taxon>
        <taxon>lamiids</taxon>
        <taxon>Lamiales</taxon>
        <taxon>Lamiaceae</taxon>
        <taxon>Nepetoideae</taxon>
        <taxon>Mentheae</taxon>
        <taxon>Salviinae</taxon>
        <taxon>Salvia</taxon>
        <taxon>Salvia subgen. Calosphace</taxon>
    </lineage>
</organism>
<gene>
    <name evidence="7" type="ORF">AAHA92_33386</name>
</gene>
<protein>
    <submittedName>
        <fullName evidence="7">ABC transporter G family member 22-like isoform X2</fullName>
    </submittedName>
</protein>
<dbReference type="AlphaFoldDB" id="A0ABD1FNU0"/>
<dbReference type="EMBL" id="JBEAFC010000014">
    <property type="protein sequence ID" value="KAL1533509.1"/>
    <property type="molecule type" value="Genomic_DNA"/>
</dbReference>
<dbReference type="Pfam" id="PF00005">
    <property type="entry name" value="ABC_tran"/>
    <property type="match status" value="1"/>
</dbReference>
<dbReference type="SUPFAM" id="SSF52540">
    <property type="entry name" value="P-loop containing nucleoside triphosphate hydrolases"/>
    <property type="match status" value="1"/>
</dbReference>
<evidence type="ECO:0000256" key="2">
    <source>
        <dbReference type="ARBA" id="ARBA00022448"/>
    </source>
</evidence>
<dbReference type="Gene3D" id="3.40.50.300">
    <property type="entry name" value="P-loop containing nucleotide triphosphate hydrolases"/>
    <property type="match status" value="1"/>
</dbReference>
<evidence type="ECO:0000256" key="3">
    <source>
        <dbReference type="ARBA" id="ARBA00022692"/>
    </source>
</evidence>
<keyword evidence="8" id="KW-1185">Reference proteome</keyword>
<feature type="domain" description="ABC transporter" evidence="6">
    <location>
        <begin position="140"/>
        <end position="228"/>
    </location>
</feature>
<evidence type="ECO:0000313" key="7">
    <source>
        <dbReference type="EMBL" id="KAL1533509.1"/>
    </source>
</evidence>
<accession>A0ABD1FNU0</accession>
<evidence type="ECO:0000256" key="1">
    <source>
        <dbReference type="ARBA" id="ARBA00004141"/>
    </source>
</evidence>
<proteinExistence type="predicted"/>
<dbReference type="PANTHER" id="PTHR48041:SF66">
    <property type="entry name" value="ABC TRANSPORTER G FAMILY MEMBER 22-LIKE ISOFORM X1"/>
    <property type="match status" value="1"/>
</dbReference>
<comment type="subcellular location">
    <subcellularLocation>
        <location evidence="1">Membrane</location>
        <topology evidence="1">Multi-pass membrane protein</topology>
    </subcellularLocation>
</comment>
<sequence length="243" mass="27151">MEETASALDLSENFAKINQDDIFQTNVKHDETKKIRLTDEDNCKNKTRNPMSKRRSLDLINNNHTSKIKPLCKAKSFSSHFVAGTFDERCSDNPPTNEKRGLLSLYQSSSSSLHGLSDFKDVNYNVRLNSSKVVEKHIVQGVSGSVFPGEVLALMGPSGGGKTTLLNLLSGRVKSDGGIITYNDRLYTKSLKRRIGFVLQDDTVFPHLTVKETLTYSALLRLPNSLSKQQKLKEQWMCSHSLA</sequence>
<dbReference type="InterPro" id="IPR003439">
    <property type="entry name" value="ABC_transporter-like_ATP-bd"/>
</dbReference>
<keyword evidence="2" id="KW-0813">Transport</keyword>
<dbReference type="InterPro" id="IPR050352">
    <property type="entry name" value="ABCG_transporters"/>
</dbReference>
<dbReference type="Proteomes" id="UP001567538">
    <property type="component" value="Unassembled WGS sequence"/>
</dbReference>
<keyword evidence="4" id="KW-1133">Transmembrane helix</keyword>
<evidence type="ECO:0000313" key="8">
    <source>
        <dbReference type="Proteomes" id="UP001567538"/>
    </source>
</evidence>
<keyword evidence="5" id="KW-0472">Membrane</keyword>
<evidence type="ECO:0000256" key="4">
    <source>
        <dbReference type="ARBA" id="ARBA00022989"/>
    </source>
</evidence>
<dbReference type="GO" id="GO:0016020">
    <property type="term" value="C:membrane"/>
    <property type="evidence" value="ECO:0007669"/>
    <property type="project" value="UniProtKB-SubCell"/>
</dbReference>
<dbReference type="PANTHER" id="PTHR48041">
    <property type="entry name" value="ABC TRANSPORTER G FAMILY MEMBER 28"/>
    <property type="match status" value="1"/>
</dbReference>
<reference evidence="7 8" key="1">
    <citation type="submission" date="2024-06" db="EMBL/GenBank/DDBJ databases">
        <title>A chromosome level genome sequence of Diviner's sage (Salvia divinorum).</title>
        <authorList>
            <person name="Ford S.A."/>
            <person name="Ro D.-K."/>
            <person name="Ness R.W."/>
            <person name="Phillips M.A."/>
        </authorList>
    </citation>
    <scope>NUCLEOTIDE SEQUENCE [LARGE SCALE GENOMIC DNA]</scope>
    <source>
        <strain evidence="7">SAF-2024a</strain>
        <tissue evidence="7">Leaf</tissue>
    </source>
</reference>
<keyword evidence="3" id="KW-0812">Transmembrane</keyword>
<evidence type="ECO:0000259" key="6">
    <source>
        <dbReference type="Pfam" id="PF00005"/>
    </source>
</evidence>
<evidence type="ECO:0000256" key="5">
    <source>
        <dbReference type="ARBA" id="ARBA00023136"/>
    </source>
</evidence>